<feature type="domain" description="Glycosyl transferase family 25" evidence="4">
    <location>
        <begin position="2"/>
        <end position="153"/>
    </location>
</feature>
<comment type="similarity">
    <text evidence="1">Belongs to the glycosyltransferase 25 family.</text>
</comment>
<name>A0A8R1IRZ5_CAEJA</name>
<dbReference type="PANTHER" id="PTHR10730">
    <property type="entry name" value="PROCOLLAGEN-LYSINE,2-OXOGLUTARATE 5-DIOXYGENASE/GLYCOSYLTRANSFERASE 25 FAMILY MEMBER"/>
    <property type="match status" value="1"/>
</dbReference>
<evidence type="ECO:0000313" key="6">
    <source>
        <dbReference type="Proteomes" id="UP000005237"/>
    </source>
</evidence>
<reference evidence="6" key="1">
    <citation type="submission" date="2010-08" db="EMBL/GenBank/DDBJ databases">
        <authorList>
            <consortium name="Caenorhabditis japonica Sequencing Consortium"/>
            <person name="Wilson R.K."/>
        </authorList>
    </citation>
    <scope>NUCLEOTIDE SEQUENCE [LARGE SCALE GENOMIC DNA]</scope>
    <source>
        <strain evidence="6">DF5081</strain>
    </source>
</reference>
<protein>
    <recommendedName>
        <fullName evidence="4">Glycosyl transferase family 25 domain-containing protein</fullName>
    </recommendedName>
</protein>
<dbReference type="EnsemblMetazoa" id="CJA42317.1">
    <property type="protein sequence ID" value="CJA42317.1"/>
    <property type="gene ID" value="WBGene00218165"/>
</dbReference>
<proteinExistence type="inferred from homology"/>
<dbReference type="CDD" id="cd06532">
    <property type="entry name" value="Glyco_transf_25"/>
    <property type="match status" value="1"/>
</dbReference>
<accession>A0A8R1IRZ5</accession>
<dbReference type="InterPro" id="IPR002654">
    <property type="entry name" value="Glyco_trans_25"/>
</dbReference>
<evidence type="ECO:0000259" key="4">
    <source>
        <dbReference type="Pfam" id="PF01755"/>
    </source>
</evidence>
<evidence type="ECO:0000256" key="2">
    <source>
        <dbReference type="ARBA" id="ARBA00022676"/>
    </source>
</evidence>
<keyword evidence="2" id="KW-0328">Glycosyltransferase</keyword>
<dbReference type="Proteomes" id="UP000005237">
    <property type="component" value="Unassembled WGS sequence"/>
</dbReference>
<evidence type="ECO:0000256" key="3">
    <source>
        <dbReference type="ARBA" id="ARBA00022679"/>
    </source>
</evidence>
<keyword evidence="6" id="KW-1185">Reference proteome</keyword>
<reference evidence="5" key="2">
    <citation type="submission" date="2022-06" db="UniProtKB">
        <authorList>
            <consortium name="EnsemblMetazoa"/>
        </authorList>
    </citation>
    <scope>IDENTIFICATION</scope>
    <source>
        <strain evidence="5">DF5081</strain>
    </source>
</reference>
<dbReference type="InterPro" id="IPR050757">
    <property type="entry name" value="Collagen_mod_GT25"/>
</dbReference>
<dbReference type="Pfam" id="PF01755">
    <property type="entry name" value="Glyco_transf_25"/>
    <property type="match status" value="1"/>
</dbReference>
<organism evidence="5 6">
    <name type="scientific">Caenorhabditis japonica</name>
    <dbReference type="NCBI Taxonomy" id="281687"/>
    <lineage>
        <taxon>Eukaryota</taxon>
        <taxon>Metazoa</taxon>
        <taxon>Ecdysozoa</taxon>
        <taxon>Nematoda</taxon>
        <taxon>Chromadorea</taxon>
        <taxon>Rhabditida</taxon>
        <taxon>Rhabditina</taxon>
        <taxon>Rhabditomorpha</taxon>
        <taxon>Rhabditoidea</taxon>
        <taxon>Rhabditidae</taxon>
        <taxon>Peloderinae</taxon>
        <taxon>Caenorhabditis</taxon>
    </lineage>
</organism>
<dbReference type="PANTHER" id="PTHR10730:SF53">
    <property type="entry name" value="GLYCOSYLTRANSFERASE 25 FAMILY MEMBER"/>
    <property type="match status" value="1"/>
</dbReference>
<sequence>MRKIFDLLGVEYTLLEATDGQKLDELPADLKDYRILDGYLDPITKRPMKKGEIGCFLSHYRIWQDVVRNKLEKTIVFEDDLRFSHDGLTRVREVLQDLEATKKSWDLIYLGRKKQSDREELWIPMHRHLSTVEYSYWTLGYMLSLSGAQKLLNPDPLRRWCRSMSTYR</sequence>
<dbReference type="AlphaFoldDB" id="A0A8R1IRZ5"/>
<evidence type="ECO:0000256" key="1">
    <source>
        <dbReference type="ARBA" id="ARBA00006721"/>
    </source>
</evidence>
<evidence type="ECO:0000313" key="5">
    <source>
        <dbReference type="EnsemblMetazoa" id="CJA42317.1"/>
    </source>
</evidence>
<keyword evidence="3" id="KW-0808">Transferase</keyword>
<dbReference type="GO" id="GO:0050211">
    <property type="term" value="F:procollagen galactosyltransferase activity"/>
    <property type="evidence" value="ECO:0007669"/>
    <property type="project" value="TreeGrafter"/>
</dbReference>